<dbReference type="Proteomes" id="UP001229421">
    <property type="component" value="Unassembled WGS sequence"/>
</dbReference>
<dbReference type="AlphaFoldDB" id="A0AAD8P2E7"/>
<keyword evidence="3" id="KW-1185">Reference proteome</keyword>
<organism evidence="2 3">
    <name type="scientific">Tagetes erecta</name>
    <name type="common">African marigold</name>
    <dbReference type="NCBI Taxonomy" id="13708"/>
    <lineage>
        <taxon>Eukaryota</taxon>
        <taxon>Viridiplantae</taxon>
        <taxon>Streptophyta</taxon>
        <taxon>Embryophyta</taxon>
        <taxon>Tracheophyta</taxon>
        <taxon>Spermatophyta</taxon>
        <taxon>Magnoliopsida</taxon>
        <taxon>eudicotyledons</taxon>
        <taxon>Gunneridae</taxon>
        <taxon>Pentapetalae</taxon>
        <taxon>asterids</taxon>
        <taxon>campanulids</taxon>
        <taxon>Asterales</taxon>
        <taxon>Asteraceae</taxon>
        <taxon>Asteroideae</taxon>
        <taxon>Heliantheae alliance</taxon>
        <taxon>Tageteae</taxon>
        <taxon>Tagetes</taxon>
    </lineage>
</organism>
<dbReference type="EMBL" id="JAUHHV010000003">
    <property type="protein sequence ID" value="KAK1430878.1"/>
    <property type="molecule type" value="Genomic_DNA"/>
</dbReference>
<gene>
    <name evidence="2" type="ORF">QVD17_13966</name>
</gene>
<comment type="caution">
    <text evidence="2">The sequence shown here is derived from an EMBL/GenBank/DDBJ whole genome shotgun (WGS) entry which is preliminary data.</text>
</comment>
<evidence type="ECO:0000313" key="2">
    <source>
        <dbReference type="EMBL" id="KAK1430878.1"/>
    </source>
</evidence>
<proteinExistence type="predicted"/>
<evidence type="ECO:0000313" key="3">
    <source>
        <dbReference type="Proteomes" id="UP001229421"/>
    </source>
</evidence>
<feature type="compositionally biased region" description="Low complexity" evidence="1">
    <location>
        <begin position="164"/>
        <end position="178"/>
    </location>
</feature>
<evidence type="ECO:0000256" key="1">
    <source>
        <dbReference type="SAM" id="MobiDB-lite"/>
    </source>
</evidence>
<reference evidence="2" key="1">
    <citation type="journal article" date="2023" name="bioRxiv">
        <title>Improved chromosome-level genome assembly for marigold (Tagetes erecta).</title>
        <authorList>
            <person name="Jiang F."/>
            <person name="Yuan L."/>
            <person name="Wang S."/>
            <person name="Wang H."/>
            <person name="Xu D."/>
            <person name="Wang A."/>
            <person name="Fan W."/>
        </authorList>
    </citation>
    <scope>NUCLEOTIDE SEQUENCE</scope>
    <source>
        <strain evidence="2">WSJ</strain>
        <tissue evidence="2">Leaf</tissue>
    </source>
</reference>
<accession>A0AAD8P2E7</accession>
<name>A0AAD8P2E7_TARER</name>
<feature type="region of interest" description="Disordered" evidence="1">
    <location>
        <begin position="161"/>
        <end position="193"/>
    </location>
</feature>
<protein>
    <submittedName>
        <fullName evidence="2">Uncharacterized protein</fullName>
    </submittedName>
</protein>
<sequence length="230" mass="26232">MGCIFSKSSNHQQDNVQVIIPNHHFVSPTNSKHTLDDHVLELLPPKHDDDHSLIIHTNLKTVDALERCSNFHTVEEYDKLVQRISNYNDAKLAAVPVPVPETTYLTYENDSNSVTRRDQKKEDTEFQTVASLRQWLHAPVVGDEDAKDVVEYMAQKVGFSFHENNSNSNSNSNSKSNNTRGSEENSVLIKTGKQEEEETIVELVAAFDEYMLQLQIDEDNILKQIHNMIK</sequence>